<accession>A0A6B9FCI8</accession>
<proteinExistence type="predicted"/>
<dbReference type="Gene3D" id="3.90.320.10">
    <property type="match status" value="1"/>
</dbReference>
<dbReference type="OrthoDB" id="26676at2157"/>
<organism evidence="3 4">
    <name type="scientific">Haloplanus rallus</name>
    <dbReference type="NCBI Taxonomy" id="1816183"/>
    <lineage>
        <taxon>Archaea</taxon>
        <taxon>Methanobacteriati</taxon>
        <taxon>Methanobacteriota</taxon>
        <taxon>Stenosarchaea group</taxon>
        <taxon>Halobacteria</taxon>
        <taxon>Halobacteriales</taxon>
        <taxon>Haloferacaceae</taxon>
        <taxon>Haloplanus</taxon>
    </lineage>
</organism>
<dbReference type="InterPro" id="IPR022765">
    <property type="entry name" value="Dna2/Cas4_DUF83"/>
</dbReference>
<dbReference type="Proteomes" id="UP000428325">
    <property type="component" value="Chromosome"/>
</dbReference>
<evidence type="ECO:0000313" key="3">
    <source>
        <dbReference type="EMBL" id="QGX96684.1"/>
    </source>
</evidence>
<evidence type="ECO:0000256" key="1">
    <source>
        <dbReference type="SAM" id="MobiDB-lite"/>
    </source>
</evidence>
<dbReference type="EMBL" id="CP034345">
    <property type="protein sequence ID" value="QGX96684.1"/>
    <property type="molecule type" value="Genomic_DNA"/>
</dbReference>
<evidence type="ECO:0000259" key="2">
    <source>
        <dbReference type="Pfam" id="PF01930"/>
    </source>
</evidence>
<feature type="region of interest" description="Disordered" evidence="1">
    <location>
        <begin position="110"/>
        <end position="132"/>
    </location>
</feature>
<reference evidence="3 4" key="1">
    <citation type="submission" date="2018-12" db="EMBL/GenBank/DDBJ databases">
        <title>Complete genome sequence of Haloplanus rallus MBLA0036.</title>
        <authorList>
            <person name="Nam Y.-d."/>
            <person name="Kang J."/>
            <person name="Chung W.-H."/>
            <person name="Park Y.S."/>
        </authorList>
    </citation>
    <scope>NUCLEOTIDE SEQUENCE [LARGE SCALE GENOMIC DNA]</scope>
    <source>
        <strain evidence="3 4">MBLA0036</strain>
    </source>
</reference>
<dbReference type="InterPro" id="IPR011604">
    <property type="entry name" value="PDDEXK-like_dom_sf"/>
</dbReference>
<dbReference type="Pfam" id="PF01930">
    <property type="entry name" value="Cas_Cas4"/>
    <property type="match status" value="1"/>
</dbReference>
<dbReference type="KEGG" id="hra:EI982_13430"/>
<protein>
    <submittedName>
        <fullName evidence="3">Dna2/Cas4 domain-containing protein</fullName>
    </submittedName>
</protein>
<evidence type="ECO:0000313" key="4">
    <source>
        <dbReference type="Proteomes" id="UP000428325"/>
    </source>
</evidence>
<sequence length="228" mass="25545">MGRPRTSVIAFSALARAAYCPRQHYYAEHDEEADRPPPAARERQLLAFRYPELRAADDATLSAEPIEPSPAAYRRVLDRVAERADWAELIDPAAREVVLEGRECRGVAHKLLSGDGPPTPTFVSPGRPPEQGVWRPQRVRAVAMAKALAWEREREVPSALVEYPAHGVVRRVELTTRNKAAFRRTVRTVRGMEGPPPRIDDESKCEACEYREECGVRSRSLRSLLGLG</sequence>
<feature type="domain" description="DUF83" evidence="2">
    <location>
        <begin position="151"/>
        <end position="214"/>
    </location>
</feature>
<gene>
    <name evidence="3" type="ORF">EI982_13430</name>
</gene>
<dbReference type="AlphaFoldDB" id="A0A6B9FCI8"/>
<keyword evidence="4" id="KW-1185">Reference proteome</keyword>
<name>A0A6B9FCI8_9EURY</name>